<dbReference type="GO" id="GO:0016314">
    <property type="term" value="F:phosphatidylinositol-3,4,5-trisphosphate 3-phosphatase activity"/>
    <property type="evidence" value="ECO:0007669"/>
    <property type="project" value="UniProtKB-EC"/>
</dbReference>
<feature type="compositionally biased region" description="Low complexity" evidence="7">
    <location>
        <begin position="466"/>
        <end position="478"/>
    </location>
</feature>
<dbReference type="InterPro" id="IPR014020">
    <property type="entry name" value="Tensin_C2-dom"/>
</dbReference>
<feature type="domain" description="Tyrosine specific protein phosphatases" evidence="8">
    <location>
        <begin position="247"/>
        <end position="286"/>
    </location>
</feature>
<dbReference type="SMART" id="SM01326">
    <property type="entry name" value="PTEN_C2"/>
    <property type="match status" value="1"/>
</dbReference>
<dbReference type="SUPFAM" id="SSF52799">
    <property type="entry name" value="(Phosphotyrosine protein) phosphatases II"/>
    <property type="match status" value="1"/>
</dbReference>
<comment type="catalytic activity">
    <reaction evidence="1">
        <text>a 1,2-diacyl-sn-glycero-3-phospho-(1D-myo-inositol-3,4,5-trisphosphate) + H2O = a 1,2-diacyl-sn-glycero-3-phospho-(1D-myo-inositol-4,5-bisphosphate) + phosphate</text>
        <dbReference type="Rhea" id="RHEA:25017"/>
        <dbReference type="ChEBI" id="CHEBI:15377"/>
        <dbReference type="ChEBI" id="CHEBI:43474"/>
        <dbReference type="ChEBI" id="CHEBI:57836"/>
        <dbReference type="ChEBI" id="CHEBI:58456"/>
        <dbReference type="EC" id="3.1.3.67"/>
    </reaction>
</comment>
<dbReference type="InterPro" id="IPR045101">
    <property type="entry name" value="PTP_PTEN"/>
</dbReference>
<reference evidence="11 12" key="1">
    <citation type="submission" date="2019-07" db="EMBL/GenBank/DDBJ databases">
        <title>WGS assembly of Gossypium tomentosum.</title>
        <authorList>
            <person name="Chen Z.J."/>
            <person name="Sreedasyam A."/>
            <person name="Ando A."/>
            <person name="Song Q."/>
            <person name="De L."/>
            <person name="Hulse-Kemp A."/>
            <person name="Ding M."/>
            <person name="Ye W."/>
            <person name="Kirkbride R."/>
            <person name="Jenkins J."/>
            <person name="Plott C."/>
            <person name="Lovell J."/>
            <person name="Lin Y.-M."/>
            <person name="Vaughn R."/>
            <person name="Liu B."/>
            <person name="Li W."/>
            <person name="Simpson S."/>
            <person name="Scheffler B."/>
            <person name="Saski C."/>
            <person name="Grover C."/>
            <person name="Hu G."/>
            <person name="Conover J."/>
            <person name="Carlson J."/>
            <person name="Shu S."/>
            <person name="Boston L."/>
            <person name="Williams M."/>
            <person name="Peterson D."/>
            <person name="Mcgee K."/>
            <person name="Jones D."/>
            <person name="Wendel J."/>
            <person name="Stelly D."/>
            <person name="Grimwood J."/>
            <person name="Schmutz J."/>
        </authorList>
    </citation>
    <scope>NUCLEOTIDE SEQUENCE [LARGE SCALE GENOMIC DNA]</scope>
    <source>
        <strain evidence="11">7179.01</strain>
    </source>
</reference>
<dbReference type="InterPro" id="IPR029023">
    <property type="entry name" value="Tensin_phosphatase"/>
</dbReference>
<evidence type="ECO:0000259" key="9">
    <source>
        <dbReference type="PROSITE" id="PS51181"/>
    </source>
</evidence>
<dbReference type="Proteomes" id="UP000322667">
    <property type="component" value="Chromosome A01"/>
</dbReference>
<dbReference type="GO" id="GO:0004721">
    <property type="term" value="F:phosphoprotein phosphatase activity"/>
    <property type="evidence" value="ECO:0007669"/>
    <property type="project" value="UniProtKB-KW"/>
</dbReference>
<dbReference type="FunFam" id="3.90.190.10:FF:000053">
    <property type="entry name" value="Phosphatidylinositol 3,4,5-trisphosphate 3-phosphatase TPTE2"/>
    <property type="match status" value="1"/>
</dbReference>
<evidence type="ECO:0000256" key="4">
    <source>
        <dbReference type="ARBA" id="ARBA00022912"/>
    </source>
</evidence>
<feature type="region of interest" description="Disordered" evidence="7">
    <location>
        <begin position="72"/>
        <end position="102"/>
    </location>
</feature>
<evidence type="ECO:0000256" key="1">
    <source>
        <dbReference type="ARBA" id="ARBA00000536"/>
    </source>
</evidence>
<name>A0A5D2RP47_GOSTO</name>
<dbReference type="EMBL" id="CM017610">
    <property type="protein sequence ID" value="TYI41284.1"/>
    <property type="molecule type" value="Genomic_DNA"/>
</dbReference>
<evidence type="ECO:0000256" key="2">
    <source>
        <dbReference type="ARBA" id="ARBA00007881"/>
    </source>
</evidence>
<evidence type="ECO:0000313" key="11">
    <source>
        <dbReference type="EMBL" id="TYI41284.1"/>
    </source>
</evidence>
<feature type="compositionally biased region" description="Basic and acidic residues" evidence="7">
    <location>
        <begin position="505"/>
        <end position="518"/>
    </location>
</feature>
<evidence type="ECO:0000259" key="10">
    <source>
        <dbReference type="PROSITE" id="PS51182"/>
    </source>
</evidence>
<feature type="compositionally biased region" description="Polar residues" evidence="7">
    <location>
        <begin position="479"/>
        <end position="488"/>
    </location>
</feature>
<dbReference type="PROSITE" id="PS51181">
    <property type="entry name" value="PPASE_TENSIN"/>
    <property type="match status" value="1"/>
</dbReference>
<sequence>MDNGPADSSSSPAAEASDVQLPAATDLGQQNLTHDSPSKLSSWAKNLKIPQPFAASQEDSQTETAGKSPLARFTSGIGLHSSPKSPPANDSNEGNSPTAQPGFFGTITNGIVNTSKNAVKAVQVKARHVVSQNKRRFQEGGFDLDMTYITENIIAMGFPAGDMSSGFFGYVEGFYRNHMEEVIRFFETNHKDKYKVYNLCSERLYDASLFEGKRIEWNIVLDDEISHWQSIIPRAYSWLKEDIENVVVVHCKAGMARTGLMISSLLLYLKFFPTAEESIDYYNQKRCVDGKGLVLPSQIRYVKYFERALIYFNGENQPGRRCMLRGFRLHHCPYWTRPSITVSDHNGVLFSTKKHPRTKDLSPEDFWFSAPKKGVMVFALPGESGLTELAGDFKVHFNDRQGDFYCWLNTTMIENRKLLSTGDLDGFDKRKLPSPGFQVEIVLVDYNGTAPPKSQPETPTNKQDESSGTSESAEGATSKSKTTNSDQVASLVKSTEKVSLGSTDTQHKHAINEPRKDTVQQAADAADARVPISSSESQFKAMATDASVFSFGDEEDFDSE</sequence>
<dbReference type="SUPFAM" id="SSF49562">
    <property type="entry name" value="C2 domain (Calcium/lipid-binding domain, CaLB)"/>
    <property type="match status" value="1"/>
</dbReference>
<protein>
    <recommendedName>
        <fullName evidence="13">Phosphatidylinositol-3,4,5-trisphosphate 3-phosphatase</fullName>
    </recommendedName>
</protein>
<dbReference type="InterPro" id="IPR016130">
    <property type="entry name" value="Tyr_Pase_AS"/>
</dbReference>
<dbReference type="InterPro" id="IPR051281">
    <property type="entry name" value="Dual-spec_lipid-protein_phosph"/>
</dbReference>
<keyword evidence="6" id="KW-1208">Phospholipid metabolism</keyword>
<evidence type="ECO:0000256" key="3">
    <source>
        <dbReference type="ARBA" id="ARBA00022801"/>
    </source>
</evidence>
<keyword evidence="3" id="KW-0378">Hydrolase</keyword>
<dbReference type="PROSITE" id="PS00383">
    <property type="entry name" value="TYR_PHOSPHATASE_1"/>
    <property type="match status" value="1"/>
</dbReference>
<evidence type="ECO:0008006" key="13">
    <source>
        <dbReference type="Google" id="ProtNLM"/>
    </source>
</evidence>
<evidence type="ECO:0000256" key="6">
    <source>
        <dbReference type="ARBA" id="ARBA00023264"/>
    </source>
</evidence>
<feature type="region of interest" description="Disordered" evidence="7">
    <location>
        <begin position="1"/>
        <end position="45"/>
    </location>
</feature>
<feature type="compositionally biased region" description="Low complexity" evidence="7">
    <location>
        <begin position="1"/>
        <end position="18"/>
    </location>
</feature>
<feature type="region of interest" description="Disordered" evidence="7">
    <location>
        <begin position="447"/>
        <end position="535"/>
    </location>
</feature>
<evidence type="ECO:0000256" key="7">
    <source>
        <dbReference type="SAM" id="MobiDB-lite"/>
    </source>
</evidence>
<comment type="similarity">
    <text evidence="2">Belongs to the PTEN phosphatase protein family.</text>
</comment>
<dbReference type="PROSITE" id="PS50056">
    <property type="entry name" value="TYR_PHOSPHATASE_2"/>
    <property type="match status" value="1"/>
</dbReference>
<organism evidence="11 12">
    <name type="scientific">Gossypium tomentosum</name>
    <name type="common">Hawaiian cotton</name>
    <name type="synonym">Gossypium sandvicense</name>
    <dbReference type="NCBI Taxonomy" id="34277"/>
    <lineage>
        <taxon>Eukaryota</taxon>
        <taxon>Viridiplantae</taxon>
        <taxon>Streptophyta</taxon>
        <taxon>Embryophyta</taxon>
        <taxon>Tracheophyta</taxon>
        <taxon>Spermatophyta</taxon>
        <taxon>Magnoliopsida</taxon>
        <taxon>eudicotyledons</taxon>
        <taxon>Gunneridae</taxon>
        <taxon>Pentapetalae</taxon>
        <taxon>rosids</taxon>
        <taxon>malvids</taxon>
        <taxon>Malvales</taxon>
        <taxon>Malvaceae</taxon>
        <taxon>Malvoideae</taxon>
        <taxon>Gossypium</taxon>
    </lineage>
</organism>
<gene>
    <name evidence="11" type="ORF">ES332_A01G009300v1</name>
</gene>
<accession>A0A5D2RP47</accession>
<dbReference type="InterPro" id="IPR029021">
    <property type="entry name" value="Prot-tyrosine_phosphatase-like"/>
</dbReference>
<dbReference type="PANTHER" id="PTHR12305:SF96">
    <property type="entry name" value="PHOSPHATIDYLINOSITOL 3,4,5-TRISPHOSPHATE 3-PHOSPHATASE AND PROTEIN-TYROSINE-PHOSPHATASE PTEN2A"/>
    <property type="match status" value="1"/>
</dbReference>
<dbReference type="GO" id="GO:0005829">
    <property type="term" value="C:cytosol"/>
    <property type="evidence" value="ECO:0007669"/>
    <property type="project" value="TreeGrafter"/>
</dbReference>
<proteinExistence type="inferred from homology"/>
<feature type="compositionally biased region" description="Polar residues" evidence="7">
    <location>
        <begin position="27"/>
        <end position="44"/>
    </location>
</feature>
<keyword evidence="5" id="KW-0443">Lipid metabolism</keyword>
<dbReference type="AlphaFoldDB" id="A0A5D2RP47"/>
<keyword evidence="12" id="KW-1185">Reference proteome</keyword>
<dbReference type="GO" id="GO:0006629">
    <property type="term" value="P:lipid metabolic process"/>
    <property type="evidence" value="ECO:0007669"/>
    <property type="project" value="UniProtKB-KW"/>
</dbReference>
<dbReference type="InterPro" id="IPR055183">
    <property type="entry name" value="PTEN2A/B_C2"/>
</dbReference>
<dbReference type="PANTHER" id="PTHR12305">
    <property type="entry name" value="PHOSPHATASE WITH HOMOLOGY TO TENSIN"/>
    <property type="match status" value="1"/>
</dbReference>
<feature type="domain" description="C2 tensin-type" evidence="10">
    <location>
        <begin position="319"/>
        <end position="446"/>
    </location>
</feature>
<dbReference type="Gene3D" id="3.90.190.10">
    <property type="entry name" value="Protein tyrosine phosphatase superfamily"/>
    <property type="match status" value="1"/>
</dbReference>
<dbReference type="PROSITE" id="PS51182">
    <property type="entry name" value="C2_TENSIN"/>
    <property type="match status" value="1"/>
</dbReference>
<feature type="domain" description="Phosphatase tensin-type" evidence="9">
    <location>
        <begin position="135"/>
        <end position="312"/>
    </location>
</feature>
<evidence type="ECO:0000313" key="12">
    <source>
        <dbReference type="Proteomes" id="UP000322667"/>
    </source>
</evidence>
<evidence type="ECO:0000256" key="5">
    <source>
        <dbReference type="ARBA" id="ARBA00023098"/>
    </source>
</evidence>
<dbReference type="InterPro" id="IPR000387">
    <property type="entry name" value="Tyr_Pase_dom"/>
</dbReference>
<dbReference type="CDD" id="cd14509">
    <property type="entry name" value="PTP_PTEN"/>
    <property type="match status" value="1"/>
</dbReference>
<dbReference type="InterPro" id="IPR035892">
    <property type="entry name" value="C2_domain_sf"/>
</dbReference>
<feature type="compositionally biased region" description="Polar residues" evidence="7">
    <location>
        <begin position="88"/>
        <end position="99"/>
    </location>
</feature>
<keyword evidence="4" id="KW-0904">Protein phosphatase</keyword>
<dbReference type="Pfam" id="PF22918">
    <property type="entry name" value="PTEN2_C2"/>
    <property type="match status" value="1"/>
</dbReference>
<evidence type="ECO:0000259" key="8">
    <source>
        <dbReference type="PROSITE" id="PS50056"/>
    </source>
</evidence>